<dbReference type="OrthoDB" id="3364649at2759"/>
<feature type="compositionally biased region" description="Low complexity" evidence="1">
    <location>
        <begin position="388"/>
        <end position="410"/>
    </location>
</feature>
<feature type="region of interest" description="Disordered" evidence="1">
    <location>
        <begin position="386"/>
        <end position="433"/>
    </location>
</feature>
<feature type="region of interest" description="Disordered" evidence="1">
    <location>
        <begin position="185"/>
        <end position="241"/>
    </location>
</feature>
<feature type="compositionally biased region" description="Basic and acidic residues" evidence="1">
    <location>
        <begin position="107"/>
        <end position="116"/>
    </location>
</feature>
<dbReference type="InterPro" id="IPR013218">
    <property type="entry name" value="Dsn1/Mis13"/>
</dbReference>
<accession>A0A9P4MB64</accession>
<evidence type="ECO:0000256" key="1">
    <source>
        <dbReference type="SAM" id="MobiDB-lite"/>
    </source>
</evidence>
<comment type="caution">
    <text evidence="2">The sequence shown here is derived from an EMBL/GenBank/DDBJ whole genome shotgun (WGS) entry which is preliminary data.</text>
</comment>
<reference evidence="2" key="1">
    <citation type="journal article" date="2020" name="Stud. Mycol.">
        <title>101 Dothideomycetes genomes: a test case for predicting lifestyles and emergence of pathogens.</title>
        <authorList>
            <person name="Haridas S."/>
            <person name="Albert R."/>
            <person name="Binder M."/>
            <person name="Bloem J."/>
            <person name="Labutti K."/>
            <person name="Salamov A."/>
            <person name="Andreopoulos B."/>
            <person name="Baker S."/>
            <person name="Barry K."/>
            <person name="Bills G."/>
            <person name="Bluhm B."/>
            <person name="Cannon C."/>
            <person name="Castanera R."/>
            <person name="Culley D."/>
            <person name="Daum C."/>
            <person name="Ezra D."/>
            <person name="Gonzalez J."/>
            <person name="Henrissat B."/>
            <person name="Kuo A."/>
            <person name="Liang C."/>
            <person name="Lipzen A."/>
            <person name="Lutzoni F."/>
            <person name="Magnuson J."/>
            <person name="Mondo S."/>
            <person name="Nolan M."/>
            <person name="Ohm R."/>
            <person name="Pangilinan J."/>
            <person name="Park H.-J."/>
            <person name="Ramirez L."/>
            <person name="Alfaro M."/>
            <person name="Sun H."/>
            <person name="Tritt A."/>
            <person name="Yoshinaga Y."/>
            <person name="Zwiers L.-H."/>
            <person name="Turgeon B."/>
            <person name="Goodwin S."/>
            <person name="Spatafora J."/>
            <person name="Crous P."/>
            <person name="Grigoriev I."/>
        </authorList>
    </citation>
    <scope>NUCLEOTIDE SEQUENCE</scope>
    <source>
        <strain evidence="2">CBS 133067</strain>
    </source>
</reference>
<protein>
    <submittedName>
        <fullName evidence="2">Uncharacterized protein</fullName>
    </submittedName>
</protein>
<feature type="region of interest" description="Disordered" evidence="1">
    <location>
        <begin position="452"/>
        <end position="473"/>
    </location>
</feature>
<feature type="region of interest" description="Disordered" evidence="1">
    <location>
        <begin position="521"/>
        <end position="541"/>
    </location>
</feature>
<proteinExistence type="predicted"/>
<dbReference type="GO" id="GO:0000444">
    <property type="term" value="C:MIS12/MIND type complex"/>
    <property type="evidence" value="ECO:0007669"/>
    <property type="project" value="InterPro"/>
</dbReference>
<keyword evidence="3" id="KW-1185">Reference proteome</keyword>
<feature type="region of interest" description="Disordered" evidence="1">
    <location>
        <begin position="1"/>
        <end position="164"/>
    </location>
</feature>
<feature type="compositionally biased region" description="Basic and acidic residues" evidence="1">
    <location>
        <begin position="31"/>
        <end position="48"/>
    </location>
</feature>
<evidence type="ECO:0000313" key="3">
    <source>
        <dbReference type="Proteomes" id="UP000799772"/>
    </source>
</evidence>
<organism evidence="2 3">
    <name type="scientific">Rhizodiscina lignyota</name>
    <dbReference type="NCBI Taxonomy" id="1504668"/>
    <lineage>
        <taxon>Eukaryota</taxon>
        <taxon>Fungi</taxon>
        <taxon>Dikarya</taxon>
        <taxon>Ascomycota</taxon>
        <taxon>Pezizomycotina</taxon>
        <taxon>Dothideomycetes</taxon>
        <taxon>Pleosporomycetidae</taxon>
        <taxon>Aulographales</taxon>
        <taxon>Rhizodiscinaceae</taxon>
        <taxon>Rhizodiscina</taxon>
    </lineage>
</organism>
<dbReference type="GO" id="GO:0051301">
    <property type="term" value="P:cell division"/>
    <property type="evidence" value="ECO:0007669"/>
    <property type="project" value="InterPro"/>
</dbReference>
<dbReference type="EMBL" id="ML978121">
    <property type="protein sequence ID" value="KAF2104020.1"/>
    <property type="molecule type" value="Genomic_DNA"/>
</dbReference>
<gene>
    <name evidence="2" type="ORF">NA57DRAFT_70234</name>
</gene>
<dbReference type="GO" id="GO:0007059">
    <property type="term" value="P:chromosome segregation"/>
    <property type="evidence" value="ECO:0007669"/>
    <property type="project" value="InterPro"/>
</dbReference>
<evidence type="ECO:0000313" key="2">
    <source>
        <dbReference type="EMBL" id="KAF2104020.1"/>
    </source>
</evidence>
<sequence length="562" mass="61802">MASTQRATRRRTAYHAFDDENEAPHTTSKKVKVDGVEHAHGKVNGERSKKARPSYDENDDGFQFSRSRAKKTQTKTTAPHPEPEPAPVEARVTTPKRRRKKYSFSESAKKDNDASKRVRRSARLSGEKEPVRSPLPEPEPEPKSVNQVTAPEVSVPAPKAQEEIVPQVNSEVEVAKGRTPKKIALPFADTPVIRRNKEMRKKNSDEGHRRSSTGMRGRRASSLIESGTSHDAATDRAVKSSPAPMPIPFRSVISEELEANSVIFVVTAVPHADVEPRDFYKHIEQSIPEPRRMKQLLTWCAKRALPEKQSGDGTDGGAALAARHIEEEILKDIANRPEMSDWFTREELEPAVLVKRPNPRNAQMASKLQELEEDIRRLQEERDSWEALLESSSASSLPAPSATTPHSSQTVALDGERRPKLRPHPLETETSQGIDVALLDPSQASIFASLTQPTTLSKPSTHPTAASESSSTAQSLSNHLSSLTAKIEPAVDLFADGVHKISQYRVAAERVADRILASSAQSLERRSRETQAQAAAERGIEGEGVRDMKGVLGALASVLNGQ</sequence>
<dbReference type="Proteomes" id="UP000799772">
    <property type="component" value="Unassembled WGS sequence"/>
</dbReference>
<dbReference type="PANTHER" id="PTHR14778">
    <property type="entry name" value="KINETOCHORE-ASSOCIATED PROTEIN DSN1 HOMOLOG"/>
    <property type="match status" value="1"/>
</dbReference>
<feature type="compositionally biased region" description="Low complexity" evidence="1">
    <location>
        <begin position="460"/>
        <end position="473"/>
    </location>
</feature>
<dbReference type="AlphaFoldDB" id="A0A9P4MB64"/>
<name>A0A9P4MB64_9PEZI</name>
<dbReference type="PANTHER" id="PTHR14778:SF2">
    <property type="entry name" value="KINETOCHORE-ASSOCIATED PROTEIN DSN1 HOMOLOG"/>
    <property type="match status" value="1"/>
</dbReference>
<dbReference type="Pfam" id="PF08202">
    <property type="entry name" value="MIS13"/>
    <property type="match status" value="2"/>
</dbReference>